<dbReference type="RefSeq" id="WP_124907769.1">
    <property type="nucleotide sequence ID" value="NZ_RQJP01000003.1"/>
</dbReference>
<accession>A0A3P1CKL8</accession>
<dbReference type="GO" id="GO:0043565">
    <property type="term" value="F:sequence-specific DNA binding"/>
    <property type="evidence" value="ECO:0007669"/>
    <property type="project" value="InterPro"/>
</dbReference>
<dbReference type="InterPro" id="IPR018060">
    <property type="entry name" value="HTH_AraC"/>
</dbReference>
<evidence type="ECO:0000313" key="6">
    <source>
        <dbReference type="Proteomes" id="UP000274271"/>
    </source>
</evidence>
<organism evidence="5 6">
    <name type="scientific">Larkinella knui</name>
    <dbReference type="NCBI Taxonomy" id="2025310"/>
    <lineage>
        <taxon>Bacteria</taxon>
        <taxon>Pseudomonadati</taxon>
        <taxon>Bacteroidota</taxon>
        <taxon>Cytophagia</taxon>
        <taxon>Cytophagales</taxon>
        <taxon>Spirosomataceae</taxon>
        <taxon>Larkinella</taxon>
    </lineage>
</organism>
<dbReference type="OrthoDB" id="643086at2"/>
<reference evidence="5 6" key="1">
    <citation type="submission" date="2018-11" db="EMBL/GenBank/DDBJ databases">
        <authorList>
            <person name="Zhou Z."/>
            <person name="Wang G."/>
        </authorList>
    </citation>
    <scope>NUCLEOTIDE SEQUENCE [LARGE SCALE GENOMIC DNA]</scope>
    <source>
        <strain evidence="5 6">KCTC42998</strain>
    </source>
</reference>
<keyword evidence="1" id="KW-0805">Transcription regulation</keyword>
<gene>
    <name evidence="5" type="ORF">EHT87_16575</name>
</gene>
<name>A0A3P1CKL8_9BACT</name>
<dbReference type="PROSITE" id="PS01124">
    <property type="entry name" value="HTH_ARAC_FAMILY_2"/>
    <property type="match status" value="1"/>
</dbReference>
<dbReference type="PANTHER" id="PTHR43280:SF32">
    <property type="entry name" value="TRANSCRIPTIONAL REGULATORY PROTEIN"/>
    <property type="match status" value="1"/>
</dbReference>
<dbReference type="EMBL" id="RQJP01000003">
    <property type="protein sequence ID" value="RRB13872.1"/>
    <property type="molecule type" value="Genomic_DNA"/>
</dbReference>
<dbReference type="Pfam" id="PF12833">
    <property type="entry name" value="HTH_18"/>
    <property type="match status" value="1"/>
</dbReference>
<dbReference type="SUPFAM" id="SSF46689">
    <property type="entry name" value="Homeodomain-like"/>
    <property type="match status" value="1"/>
</dbReference>
<dbReference type="Proteomes" id="UP000274271">
    <property type="component" value="Unassembled WGS sequence"/>
</dbReference>
<keyword evidence="3" id="KW-0804">Transcription</keyword>
<dbReference type="SMART" id="SM00342">
    <property type="entry name" value="HTH_ARAC"/>
    <property type="match status" value="1"/>
</dbReference>
<keyword evidence="2" id="KW-0238">DNA-binding</keyword>
<dbReference type="GO" id="GO:0003700">
    <property type="term" value="F:DNA-binding transcription factor activity"/>
    <property type="evidence" value="ECO:0007669"/>
    <property type="project" value="InterPro"/>
</dbReference>
<feature type="domain" description="HTH araC/xylS-type" evidence="4">
    <location>
        <begin position="199"/>
        <end position="303"/>
    </location>
</feature>
<protein>
    <submittedName>
        <fullName evidence="5">AraC family transcriptional regulator</fullName>
    </submittedName>
</protein>
<evidence type="ECO:0000256" key="2">
    <source>
        <dbReference type="ARBA" id="ARBA00023125"/>
    </source>
</evidence>
<evidence type="ECO:0000259" key="4">
    <source>
        <dbReference type="PROSITE" id="PS01124"/>
    </source>
</evidence>
<proteinExistence type="predicted"/>
<comment type="caution">
    <text evidence="5">The sequence shown here is derived from an EMBL/GenBank/DDBJ whole genome shotgun (WGS) entry which is preliminary data.</text>
</comment>
<evidence type="ECO:0000313" key="5">
    <source>
        <dbReference type="EMBL" id="RRB13872.1"/>
    </source>
</evidence>
<evidence type="ECO:0000256" key="3">
    <source>
        <dbReference type="ARBA" id="ARBA00023163"/>
    </source>
</evidence>
<dbReference type="AlphaFoldDB" id="A0A3P1CKL8"/>
<dbReference type="PANTHER" id="PTHR43280">
    <property type="entry name" value="ARAC-FAMILY TRANSCRIPTIONAL REGULATOR"/>
    <property type="match status" value="1"/>
</dbReference>
<evidence type="ECO:0000256" key="1">
    <source>
        <dbReference type="ARBA" id="ARBA00023015"/>
    </source>
</evidence>
<dbReference type="Gene3D" id="1.10.10.60">
    <property type="entry name" value="Homeodomain-like"/>
    <property type="match status" value="1"/>
</dbReference>
<keyword evidence="6" id="KW-1185">Reference proteome</keyword>
<sequence length="305" mass="34943">MKKEEMQTVVVETVSQQHQLIGLGKPKHPLVSLFRFDQVPQAVLNQKVKFISHLYQITLKRDCPCKVHYGQTPYDFDEGLMSFFAPNQVQLIEPGAWQPQSGWCLLIHPDFIRGHPLQQKIKQYGYFGYALNEALVLSEDEETMIEAILLQLVQEIKLPIDHFSQDITLANIDLLLAYCHRYYTRQFIVRKPLSTSLIQKVEGLLASYFEHTAQTIGLPTPSSLAAQLNVSPKYLSDCLKNQSGRTTQQLIHDKLVEQAKDILATTDLTVAEIAYRLGFEFSQSLSKLFKSKTHQTPTEYRRSFN</sequence>
<dbReference type="InterPro" id="IPR009057">
    <property type="entry name" value="Homeodomain-like_sf"/>
</dbReference>